<dbReference type="Proteomes" id="UP000735302">
    <property type="component" value="Unassembled WGS sequence"/>
</dbReference>
<protein>
    <submittedName>
        <fullName evidence="1">Uncharacterized protein</fullName>
    </submittedName>
</protein>
<keyword evidence="2" id="KW-1185">Reference proteome</keyword>
<name>A0AAV4BZ19_9GAST</name>
<sequence length="135" mass="15221">MVTLWVNIPIRDPSSKQTVQSSDLKQRKFGAWQYLLLTYSWVKRNLSEIPFPVLDRLTGGPVYPCIWRGTHGWHSPNSSPDAEDANLSVSVSPNFRFMSTRPVFDICSGSSPPDVETCPQQAQNLDNLFVPRVLS</sequence>
<dbReference type="AlphaFoldDB" id="A0AAV4BZ19"/>
<reference evidence="1 2" key="1">
    <citation type="journal article" date="2021" name="Elife">
        <title>Chloroplast acquisition without the gene transfer in kleptoplastic sea slugs, Plakobranchus ocellatus.</title>
        <authorList>
            <person name="Maeda T."/>
            <person name="Takahashi S."/>
            <person name="Yoshida T."/>
            <person name="Shimamura S."/>
            <person name="Takaki Y."/>
            <person name="Nagai Y."/>
            <person name="Toyoda A."/>
            <person name="Suzuki Y."/>
            <person name="Arimoto A."/>
            <person name="Ishii H."/>
            <person name="Satoh N."/>
            <person name="Nishiyama T."/>
            <person name="Hasebe M."/>
            <person name="Maruyama T."/>
            <person name="Minagawa J."/>
            <person name="Obokata J."/>
            <person name="Shigenobu S."/>
        </authorList>
    </citation>
    <scope>NUCLEOTIDE SEQUENCE [LARGE SCALE GENOMIC DNA]</scope>
</reference>
<dbReference type="EMBL" id="BLXT01005617">
    <property type="protein sequence ID" value="GFO24597.1"/>
    <property type="molecule type" value="Genomic_DNA"/>
</dbReference>
<accession>A0AAV4BZ19</accession>
<comment type="caution">
    <text evidence="1">The sequence shown here is derived from an EMBL/GenBank/DDBJ whole genome shotgun (WGS) entry which is preliminary data.</text>
</comment>
<evidence type="ECO:0000313" key="1">
    <source>
        <dbReference type="EMBL" id="GFO24597.1"/>
    </source>
</evidence>
<proteinExistence type="predicted"/>
<evidence type="ECO:0000313" key="2">
    <source>
        <dbReference type="Proteomes" id="UP000735302"/>
    </source>
</evidence>
<organism evidence="1 2">
    <name type="scientific">Plakobranchus ocellatus</name>
    <dbReference type="NCBI Taxonomy" id="259542"/>
    <lineage>
        <taxon>Eukaryota</taxon>
        <taxon>Metazoa</taxon>
        <taxon>Spiralia</taxon>
        <taxon>Lophotrochozoa</taxon>
        <taxon>Mollusca</taxon>
        <taxon>Gastropoda</taxon>
        <taxon>Heterobranchia</taxon>
        <taxon>Euthyneura</taxon>
        <taxon>Panpulmonata</taxon>
        <taxon>Sacoglossa</taxon>
        <taxon>Placobranchoidea</taxon>
        <taxon>Plakobranchidae</taxon>
        <taxon>Plakobranchus</taxon>
    </lineage>
</organism>
<gene>
    <name evidence="1" type="ORF">PoB_005110200</name>
</gene>